<dbReference type="Proteomes" id="UP000295818">
    <property type="component" value="Unassembled WGS sequence"/>
</dbReference>
<keyword evidence="3 6" id="KW-0812">Transmembrane</keyword>
<feature type="transmembrane region" description="Helical" evidence="6">
    <location>
        <begin position="40"/>
        <end position="61"/>
    </location>
</feature>
<evidence type="ECO:0000313" key="7">
    <source>
        <dbReference type="EMBL" id="TCO32190.1"/>
    </source>
</evidence>
<dbReference type="InterPro" id="IPR017039">
    <property type="entry name" value="Virul_fac_BrkB"/>
</dbReference>
<dbReference type="PANTHER" id="PTHR30213:SF1">
    <property type="entry name" value="INNER MEMBRANE PROTEIN YHJD"/>
    <property type="match status" value="1"/>
</dbReference>
<accession>A0ABY2BVB4</accession>
<feature type="transmembrane region" description="Helical" evidence="6">
    <location>
        <begin position="181"/>
        <end position="202"/>
    </location>
</feature>
<dbReference type="PANTHER" id="PTHR30213">
    <property type="entry name" value="INNER MEMBRANE PROTEIN YHJD"/>
    <property type="match status" value="1"/>
</dbReference>
<feature type="transmembrane region" description="Helical" evidence="6">
    <location>
        <begin position="214"/>
        <end position="231"/>
    </location>
</feature>
<name>A0ABY2BVB4_9ACTN</name>
<sequence>MGIIGRAKAIWARLSRTQLWRAWSRYGILRGNRLAGATSYFAFLSMFPLITLAAAIVGKLLDEKAVERLKVALEKNLPGIGDKVDLDALIRNAGTIGLISGVALLLTGLGWIDALRASIRSMHELDDQPRNMIRVKGENLGALIGLGLIGVIATGASSILTGLSERVVGWLGLEDTWFASWGLEVFSDLAGIGAGAVLFLYLQTALPRILLPRKVAVIAALAGGVVFFLAQKLGSSYVEHVIGTNAAYGALALPLALLVWIYLMTRVIMLIAAWAKEATLDHRWHTGEAEEAAFAAMHFRTEAATPYAARSAGSEPINPDGLLPGPPGKKYKVVPIPARKADTVAVAAGALLGATATALLVQLGRATRSLRK</sequence>
<dbReference type="EMBL" id="SLWM01000001">
    <property type="protein sequence ID" value="TCO32190.1"/>
    <property type="molecule type" value="Genomic_DNA"/>
</dbReference>
<dbReference type="Pfam" id="PF03631">
    <property type="entry name" value="Virul_fac_BrkB"/>
    <property type="match status" value="1"/>
</dbReference>
<feature type="transmembrane region" description="Helical" evidence="6">
    <location>
        <begin position="93"/>
        <end position="112"/>
    </location>
</feature>
<evidence type="ECO:0000256" key="5">
    <source>
        <dbReference type="ARBA" id="ARBA00023136"/>
    </source>
</evidence>
<evidence type="ECO:0000256" key="3">
    <source>
        <dbReference type="ARBA" id="ARBA00022692"/>
    </source>
</evidence>
<protein>
    <submittedName>
        <fullName evidence="7">Membrane protein</fullName>
    </submittedName>
</protein>
<evidence type="ECO:0000256" key="2">
    <source>
        <dbReference type="ARBA" id="ARBA00022475"/>
    </source>
</evidence>
<evidence type="ECO:0000256" key="1">
    <source>
        <dbReference type="ARBA" id="ARBA00004651"/>
    </source>
</evidence>
<gene>
    <name evidence="7" type="ORF">EV644_101833</name>
</gene>
<keyword evidence="8" id="KW-1185">Reference proteome</keyword>
<dbReference type="RefSeq" id="WP_132186881.1">
    <property type="nucleotide sequence ID" value="NZ_SLWM01000001.1"/>
</dbReference>
<feature type="transmembrane region" description="Helical" evidence="6">
    <location>
        <begin position="140"/>
        <end position="161"/>
    </location>
</feature>
<keyword evidence="4 6" id="KW-1133">Transmembrane helix</keyword>
<comment type="caution">
    <text evidence="7">The sequence shown here is derived from an EMBL/GenBank/DDBJ whole genome shotgun (WGS) entry which is preliminary data.</text>
</comment>
<feature type="transmembrane region" description="Helical" evidence="6">
    <location>
        <begin position="251"/>
        <end position="275"/>
    </location>
</feature>
<proteinExistence type="predicted"/>
<evidence type="ECO:0000256" key="4">
    <source>
        <dbReference type="ARBA" id="ARBA00022989"/>
    </source>
</evidence>
<comment type="subcellular location">
    <subcellularLocation>
        <location evidence="1">Cell membrane</location>
        <topology evidence="1">Multi-pass membrane protein</topology>
    </subcellularLocation>
</comment>
<evidence type="ECO:0000256" key="6">
    <source>
        <dbReference type="SAM" id="Phobius"/>
    </source>
</evidence>
<keyword evidence="2" id="KW-1003">Cell membrane</keyword>
<reference evidence="7 8" key="1">
    <citation type="journal article" date="2015" name="Stand. Genomic Sci.">
        <title>Genomic Encyclopedia of Bacterial and Archaeal Type Strains, Phase III: the genomes of soil and plant-associated and newly described type strains.</title>
        <authorList>
            <person name="Whitman W.B."/>
            <person name="Woyke T."/>
            <person name="Klenk H.P."/>
            <person name="Zhou Y."/>
            <person name="Lilburn T.G."/>
            <person name="Beck B.J."/>
            <person name="De Vos P."/>
            <person name="Vandamme P."/>
            <person name="Eisen J.A."/>
            <person name="Garrity G."/>
            <person name="Hugenholtz P."/>
            <person name="Kyrpides N.C."/>
        </authorList>
    </citation>
    <scope>NUCLEOTIDE SEQUENCE [LARGE SCALE GENOMIC DNA]</scope>
    <source>
        <strain evidence="7 8">VKM Ac-2538</strain>
    </source>
</reference>
<organism evidence="7 8">
    <name type="scientific">Kribbella orskensis</name>
    <dbReference type="NCBI Taxonomy" id="2512216"/>
    <lineage>
        <taxon>Bacteria</taxon>
        <taxon>Bacillati</taxon>
        <taxon>Actinomycetota</taxon>
        <taxon>Actinomycetes</taxon>
        <taxon>Propionibacteriales</taxon>
        <taxon>Kribbellaceae</taxon>
        <taxon>Kribbella</taxon>
    </lineage>
</organism>
<evidence type="ECO:0000313" key="8">
    <source>
        <dbReference type="Proteomes" id="UP000295818"/>
    </source>
</evidence>
<keyword evidence="5 6" id="KW-0472">Membrane</keyword>